<proteinExistence type="predicted"/>
<dbReference type="Proteomes" id="UP001292094">
    <property type="component" value="Unassembled WGS sequence"/>
</dbReference>
<keyword evidence="1" id="KW-0472">Membrane</keyword>
<keyword evidence="1" id="KW-0812">Transmembrane</keyword>
<feature type="transmembrane region" description="Helical" evidence="1">
    <location>
        <begin position="12"/>
        <end position="31"/>
    </location>
</feature>
<dbReference type="AlphaFoldDB" id="A0AAE1P3Q5"/>
<sequence length="84" mass="9330">MASIFDTVYGAIVSVIVVIVCVSPMTFLRTLTMRWKVEHEMVNKTKDRFGWLNVVESNNKSDVCGLALLSDAARIVLSCLLPGR</sequence>
<reference evidence="2" key="1">
    <citation type="submission" date="2023-11" db="EMBL/GenBank/DDBJ databases">
        <title>Genome assemblies of two species of porcelain crab, Petrolisthes cinctipes and Petrolisthes manimaculis (Anomura: Porcellanidae).</title>
        <authorList>
            <person name="Angst P."/>
        </authorList>
    </citation>
    <scope>NUCLEOTIDE SEQUENCE</scope>
    <source>
        <strain evidence="2">PB745_02</strain>
        <tissue evidence="2">Gill</tissue>
    </source>
</reference>
<keyword evidence="1" id="KW-1133">Transmembrane helix</keyword>
<accession>A0AAE1P3Q5</accession>
<protein>
    <submittedName>
        <fullName evidence="2">Uncharacterized protein</fullName>
    </submittedName>
</protein>
<name>A0AAE1P3Q5_9EUCA</name>
<organism evidence="2 3">
    <name type="scientific">Petrolisthes manimaculis</name>
    <dbReference type="NCBI Taxonomy" id="1843537"/>
    <lineage>
        <taxon>Eukaryota</taxon>
        <taxon>Metazoa</taxon>
        <taxon>Ecdysozoa</taxon>
        <taxon>Arthropoda</taxon>
        <taxon>Crustacea</taxon>
        <taxon>Multicrustacea</taxon>
        <taxon>Malacostraca</taxon>
        <taxon>Eumalacostraca</taxon>
        <taxon>Eucarida</taxon>
        <taxon>Decapoda</taxon>
        <taxon>Pleocyemata</taxon>
        <taxon>Anomura</taxon>
        <taxon>Galatheoidea</taxon>
        <taxon>Porcellanidae</taxon>
        <taxon>Petrolisthes</taxon>
    </lineage>
</organism>
<dbReference type="EMBL" id="JAWZYT010002906">
    <property type="protein sequence ID" value="KAK4301198.1"/>
    <property type="molecule type" value="Genomic_DNA"/>
</dbReference>
<evidence type="ECO:0000313" key="3">
    <source>
        <dbReference type="Proteomes" id="UP001292094"/>
    </source>
</evidence>
<keyword evidence="3" id="KW-1185">Reference proteome</keyword>
<evidence type="ECO:0000313" key="2">
    <source>
        <dbReference type="EMBL" id="KAK4301198.1"/>
    </source>
</evidence>
<comment type="caution">
    <text evidence="2">The sequence shown here is derived from an EMBL/GenBank/DDBJ whole genome shotgun (WGS) entry which is preliminary data.</text>
</comment>
<evidence type="ECO:0000256" key="1">
    <source>
        <dbReference type="SAM" id="Phobius"/>
    </source>
</evidence>
<gene>
    <name evidence="2" type="ORF">Pmani_026619</name>
</gene>